<keyword evidence="4 7" id="KW-0812">Transmembrane</keyword>
<dbReference type="PRINTS" id="PR00783">
    <property type="entry name" value="MINTRINSICP"/>
</dbReference>
<reference evidence="9 10" key="1">
    <citation type="submission" date="2019-01" db="EMBL/GenBank/DDBJ databases">
        <title>Nuclear Genome Assembly of the Microalgal Biofuel strain Nannochloropsis salina CCMP1776.</title>
        <authorList>
            <person name="Hovde B."/>
        </authorList>
    </citation>
    <scope>NUCLEOTIDE SEQUENCE [LARGE SCALE GENOMIC DNA]</scope>
    <source>
        <strain evidence="9 10">CCMP1776</strain>
    </source>
</reference>
<evidence type="ECO:0000256" key="5">
    <source>
        <dbReference type="ARBA" id="ARBA00022989"/>
    </source>
</evidence>
<dbReference type="Pfam" id="PF00230">
    <property type="entry name" value="MIP"/>
    <property type="match status" value="1"/>
</dbReference>
<protein>
    <recommendedName>
        <fullName evidence="11">Aquaporin</fullName>
    </recommendedName>
</protein>
<keyword evidence="6 8" id="KW-0472">Membrane</keyword>
<dbReference type="OrthoDB" id="3222at2759"/>
<comment type="caution">
    <text evidence="9">The sequence shown here is derived from an EMBL/GenBank/DDBJ whole genome shotgun (WGS) entry which is preliminary data.</text>
</comment>
<evidence type="ECO:0000256" key="4">
    <source>
        <dbReference type="ARBA" id="ARBA00022692"/>
    </source>
</evidence>
<organism evidence="9 10">
    <name type="scientific">Nannochloropsis salina CCMP1776</name>
    <dbReference type="NCBI Taxonomy" id="1027361"/>
    <lineage>
        <taxon>Eukaryota</taxon>
        <taxon>Sar</taxon>
        <taxon>Stramenopiles</taxon>
        <taxon>Ochrophyta</taxon>
        <taxon>Eustigmatophyceae</taxon>
        <taxon>Eustigmatales</taxon>
        <taxon>Monodopsidaceae</taxon>
        <taxon>Microchloropsis</taxon>
        <taxon>Microchloropsis salina</taxon>
    </lineage>
</organism>
<evidence type="ECO:0000256" key="6">
    <source>
        <dbReference type="ARBA" id="ARBA00023136"/>
    </source>
</evidence>
<dbReference type="AlphaFoldDB" id="A0A4D9D4Z8"/>
<sequence length="138" mass="14968">MFPKTSKDSSHLPGGTVAHAFAIKFVGTMLLMFLILTIVTRNQNPLKNKEPTPLVIGLALASIVSVAAPSMEACLNPARDFGARLVAACFEYGKVVLPGPDHEMWVFIFEPTLGALTGALLRDLLTAPGLRRILQRRQ</sequence>
<accession>A0A4D9D4Z8</accession>
<comment type="subcellular location">
    <subcellularLocation>
        <location evidence="1">Membrane</location>
        <topology evidence="1">Multi-pass membrane protein</topology>
    </subcellularLocation>
</comment>
<dbReference type="Proteomes" id="UP000355283">
    <property type="component" value="Unassembled WGS sequence"/>
</dbReference>
<dbReference type="PANTHER" id="PTHR43829:SF9">
    <property type="entry name" value="AQUAPORIN-9"/>
    <property type="match status" value="1"/>
</dbReference>
<keyword evidence="3 7" id="KW-0813">Transport</keyword>
<dbReference type="Gene3D" id="1.20.1080.10">
    <property type="entry name" value="Glycerol uptake facilitator protein"/>
    <property type="match status" value="1"/>
</dbReference>
<evidence type="ECO:0000256" key="8">
    <source>
        <dbReference type="SAM" id="Phobius"/>
    </source>
</evidence>
<name>A0A4D9D4Z8_9STRA</name>
<dbReference type="GO" id="GO:0005886">
    <property type="term" value="C:plasma membrane"/>
    <property type="evidence" value="ECO:0007669"/>
    <property type="project" value="TreeGrafter"/>
</dbReference>
<feature type="transmembrane region" description="Helical" evidence="8">
    <location>
        <begin position="20"/>
        <end position="40"/>
    </location>
</feature>
<evidence type="ECO:0008006" key="11">
    <source>
        <dbReference type="Google" id="ProtNLM"/>
    </source>
</evidence>
<dbReference type="EMBL" id="SDOX01000008">
    <property type="protein sequence ID" value="TFJ86520.1"/>
    <property type="molecule type" value="Genomic_DNA"/>
</dbReference>
<evidence type="ECO:0000256" key="1">
    <source>
        <dbReference type="ARBA" id="ARBA00004141"/>
    </source>
</evidence>
<dbReference type="GO" id="GO:0015254">
    <property type="term" value="F:glycerol channel activity"/>
    <property type="evidence" value="ECO:0007669"/>
    <property type="project" value="TreeGrafter"/>
</dbReference>
<keyword evidence="10" id="KW-1185">Reference proteome</keyword>
<comment type="similarity">
    <text evidence="2 7">Belongs to the MIP/aquaporin (TC 1.A.8) family.</text>
</comment>
<dbReference type="InterPro" id="IPR000425">
    <property type="entry name" value="MIP"/>
</dbReference>
<keyword evidence="5 8" id="KW-1133">Transmembrane helix</keyword>
<evidence type="ECO:0000313" key="10">
    <source>
        <dbReference type="Proteomes" id="UP000355283"/>
    </source>
</evidence>
<gene>
    <name evidence="9" type="ORF">NSK_002177</name>
</gene>
<proteinExistence type="inferred from homology"/>
<dbReference type="GO" id="GO:0015250">
    <property type="term" value="F:water channel activity"/>
    <property type="evidence" value="ECO:0007669"/>
    <property type="project" value="TreeGrafter"/>
</dbReference>
<evidence type="ECO:0000256" key="7">
    <source>
        <dbReference type="RuleBase" id="RU000477"/>
    </source>
</evidence>
<dbReference type="PANTHER" id="PTHR43829">
    <property type="entry name" value="AQUAPORIN OR AQUAGLYCEROPORIN RELATED"/>
    <property type="match status" value="1"/>
</dbReference>
<evidence type="ECO:0000313" key="9">
    <source>
        <dbReference type="EMBL" id="TFJ86520.1"/>
    </source>
</evidence>
<dbReference type="InterPro" id="IPR050363">
    <property type="entry name" value="MIP/Aquaporin"/>
</dbReference>
<evidence type="ECO:0000256" key="2">
    <source>
        <dbReference type="ARBA" id="ARBA00006175"/>
    </source>
</evidence>
<dbReference type="SUPFAM" id="SSF81338">
    <property type="entry name" value="Aquaporin-like"/>
    <property type="match status" value="1"/>
</dbReference>
<dbReference type="InterPro" id="IPR023271">
    <property type="entry name" value="Aquaporin-like"/>
</dbReference>
<evidence type="ECO:0000256" key="3">
    <source>
        <dbReference type="ARBA" id="ARBA00022448"/>
    </source>
</evidence>